<evidence type="ECO:0000256" key="5">
    <source>
        <dbReference type="ARBA" id="ARBA00023157"/>
    </source>
</evidence>
<feature type="compositionally biased region" description="Low complexity" evidence="6">
    <location>
        <begin position="455"/>
        <end position="468"/>
    </location>
</feature>
<dbReference type="AlphaFoldDB" id="A0A2C9KFF3"/>
<dbReference type="OrthoDB" id="504708at2759"/>
<organism evidence="8 9">
    <name type="scientific">Biomphalaria glabrata</name>
    <name type="common">Bloodfluke planorb</name>
    <name type="synonym">Freshwater snail</name>
    <dbReference type="NCBI Taxonomy" id="6526"/>
    <lineage>
        <taxon>Eukaryota</taxon>
        <taxon>Metazoa</taxon>
        <taxon>Spiralia</taxon>
        <taxon>Lophotrochozoa</taxon>
        <taxon>Mollusca</taxon>
        <taxon>Gastropoda</taxon>
        <taxon>Heterobranchia</taxon>
        <taxon>Euthyneura</taxon>
        <taxon>Panpulmonata</taxon>
        <taxon>Hygrophila</taxon>
        <taxon>Lymnaeoidea</taxon>
        <taxon>Planorbidae</taxon>
        <taxon>Biomphalaria</taxon>
    </lineage>
</organism>
<dbReference type="VEuPathDB" id="VectorBase:BGLAX_029295"/>
<dbReference type="RefSeq" id="XP_013088053.2">
    <property type="nucleotide sequence ID" value="XM_013232599.2"/>
</dbReference>
<keyword evidence="7" id="KW-0472">Membrane</keyword>
<dbReference type="PRINTS" id="PR01705">
    <property type="entry name" value="TSP1REPEAT"/>
</dbReference>
<dbReference type="PANTHER" id="PTHR22906">
    <property type="entry name" value="PROPERDIN"/>
    <property type="match status" value="1"/>
</dbReference>
<feature type="compositionally biased region" description="Polar residues" evidence="6">
    <location>
        <begin position="445"/>
        <end position="454"/>
    </location>
</feature>
<dbReference type="KEGG" id="bgt:106072255"/>
<proteinExistence type="predicted"/>
<evidence type="ECO:0000256" key="6">
    <source>
        <dbReference type="SAM" id="MobiDB-lite"/>
    </source>
</evidence>
<keyword evidence="7" id="KW-0812">Transmembrane</keyword>
<feature type="compositionally biased region" description="Low complexity" evidence="6">
    <location>
        <begin position="477"/>
        <end position="488"/>
    </location>
</feature>
<dbReference type="SMART" id="SM00209">
    <property type="entry name" value="TSP1"/>
    <property type="match status" value="7"/>
</dbReference>
<gene>
    <name evidence="8" type="primary">106072255</name>
</gene>
<dbReference type="SUPFAM" id="SSF82895">
    <property type="entry name" value="TSP-1 type 1 repeat"/>
    <property type="match status" value="5"/>
</dbReference>
<feature type="compositionally biased region" description="Low complexity" evidence="6">
    <location>
        <begin position="499"/>
        <end position="510"/>
    </location>
</feature>
<sequence>MTLLIWKPEARTYSFLLLVITFCAVVTWWQVNASAVLANSSLGEEFLTHLDLDQNYMKSMHKLLEEDTGLQEDQSRGFREPPLMDKGGMLLRFEDESTSWTDWAPAQSNIWTEWTDWTNCVQGYRRRSRSCRAAQCSGQRTESVSCDTSSSNSDRAFWSEWAGWSSCINGQQTRVRQCRSDNNDCNGEPTESRPCDRQMSWSNWETWTGCQNGQSGSTQTRQRNCLGGSSCDGFSRQSRPCSTQTETSIWSSWGTWSACDQGKRFRTRSCQGSSGCVGLAFETSSCLNPDDRQQWSSWSSWSTSSTWGSWSEWSNCNNGYQLRQRTCTSANQCSGSRQETKSCTGPATVPSTNVGYWGAWSSCNGGYQIRYFTCTSGPEQCGTTTSESRACNTDERVNTLPPTRSSWTQQTQRPQTTWVQWSSKSTQSRVRPSQAQWSSWSSWSEQNTNTRTRPSQQQWGSWSSQSEQNTDTRTRPSQQQWSSWSSQSEQNTDTRTRPSQQQWGSWSSWSAQGTDTRARLSQPQWGSWSSWSSCDQGLRRRVRTCITGQCNGNNSETLPCYLQVQPMPLDPGNDDQRDNVSGQQRTNNQGDPRKGGHRDNNSDDLTYHKPIEWIHKKE</sequence>
<feature type="compositionally biased region" description="Basic and acidic residues" evidence="6">
    <location>
        <begin position="591"/>
        <end position="618"/>
    </location>
</feature>
<name>A0A2C9KFF3_BIOGL</name>
<dbReference type="EnsemblMetazoa" id="BGLB018758-RA">
    <property type="protein sequence ID" value="BGLB018758-PA"/>
    <property type="gene ID" value="BGLB018758"/>
</dbReference>
<dbReference type="PROSITE" id="PS50092">
    <property type="entry name" value="TSP1"/>
    <property type="match status" value="7"/>
</dbReference>
<dbReference type="InterPro" id="IPR036383">
    <property type="entry name" value="TSP1_rpt_sf"/>
</dbReference>
<evidence type="ECO:0000256" key="4">
    <source>
        <dbReference type="ARBA" id="ARBA00022737"/>
    </source>
</evidence>
<comment type="subcellular location">
    <subcellularLocation>
        <location evidence="1">Secreted</location>
    </subcellularLocation>
</comment>
<keyword evidence="5" id="KW-1015">Disulfide bond</keyword>
<reference evidence="8" key="1">
    <citation type="submission" date="2020-05" db="UniProtKB">
        <authorList>
            <consortium name="EnsemblMetazoa"/>
        </authorList>
    </citation>
    <scope>IDENTIFICATION</scope>
    <source>
        <strain evidence="8">BB02</strain>
    </source>
</reference>
<feature type="compositionally biased region" description="Polar residues" evidence="6">
    <location>
        <begin position="511"/>
        <end position="526"/>
    </location>
</feature>
<dbReference type="PANTHER" id="PTHR22906:SF43">
    <property type="entry name" value="PROPERDIN"/>
    <property type="match status" value="1"/>
</dbReference>
<evidence type="ECO:0000313" key="8">
    <source>
        <dbReference type="EnsemblMetazoa" id="BGLB018758-PA"/>
    </source>
</evidence>
<feature type="region of interest" description="Disordered" evidence="6">
    <location>
        <begin position="565"/>
        <end position="618"/>
    </location>
</feature>
<keyword evidence="4" id="KW-0677">Repeat</keyword>
<feature type="compositionally biased region" description="Polar residues" evidence="6">
    <location>
        <begin position="422"/>
        <end position="436"/>
    </location>
</feature>
<evidence type="ECO:0000256" key="3">
    <source>
        <dbReference type="ARBA" id="ARBA00022729"/>
    </source>
</evidence>
<dbReference type="Pfam" id="PF00090">
    <property type="entry name" value="TSP_1"/>
    <property type="match status" value="4"/>
</dbReference>
<evidence type="ECO:0000256" key="1">
    <source>
        <dbReference type="ARBA" id="ARBA00004613"/>
    </source>
</evidence>
<evidence type="ECO:0000256" key="2">
    <source>
        <dbReference type="ARBA" id="ARBA00022525"/>
    </source>
</evidence>
<accession>A0A2C9KFF3</accession>
<evidence type="ECO:0000313" key="9">
    <source>
        <dbReference type="Proteomes" id="UP000076420"/>
    </source>
</evidence>
<dbReference type="VEuPathDB" id="VectorBase:BGLB018758"/>
<feature type="transmembrane region" description="Helical" evidence="7">
    <location>
        <begin position="12"/>
        <end position="31"/>
    </location>
</feature>
<dbReference type="InterPro" id="IPR000884">
    <property type="entry name" value="TSP1_rpt"/>
</dbReference>
<feature type="compositionally biased region" description="Polar residues" evidence="6">
    <location>
        <begin position="579"/>
        <end position="590"/>
    </location>
</feature>
<feature type="compositionally biased region" description="Low complexity" evidence="6">
    <location>
        <begin position="401"/>
        <end position="421"/>
    </location>
</feature>
<protein>
    <submittedName>
        <fullName evidence="8">Uncharacterized protein</fullName>
    </submittedName>
</protein>
<keyword evidence="7" id="KW-1133">Transmembrane helix</keyword>
<evidence type="ECO:0000256" key="7">
    <source>
        <dbReference type="SAM" id="Phobius"/>
    </source>
</evidence>
<keyword evidence="3" id="KW-0732">Signal</keyword>
<dbReference type="Proteomes" id="UP000076420">
    <property type="component" value="Unassembled WGS sequence"/>
</dbReference>
<dbReference type="InterPro" id="IPR052065">
    <property type="entry name" value="Compl_asym_regulator"/>
</dbReference>
<feature type="region of interest" description="Disordered" evidence="6">
    <location>
        <begin position="383"/>
        <end position="532"/>
    </location>
</feature>
<keyword evidence="2" id="KW-0964">Secreted</keyword>